<dbReference type="Proteomes" id="UP000285961">
    <property type="component" value="Unassembled WGS sequence"/>
</dbReference>
<protein>
    <submittedName>
        <fullName evidence="3">ATP-binding protein</fullName>
    </submittedName>
</protein>
<dbReference type="InterPro" id="IPR045006">
    <property type="entry name" value="CHLI-like"/>
</dbReference>
<dbReference type="Gene3D" id="3.40.50.300">
    <property type="entry name" value="P-loop containing nucleotide triphosphate hydrolases"/>
    <property type="match status" value="1"/>
</dbReference>
<dbReference type="PANTHER" id="PTHR32039:SF7">
    <property type="entry name" value="COMPETENCE PROTEIN COMM"/>
    <property type="match status" value="1"/>
</dbReference>
<sequence>CPCGNLGDPRRECTCQPSQVQRYLGKVSGPLLDRIDMHMEVPAVKYAELSSTEPSGETSDVVRARVQKARNIQRERFKGDSVRCNSHMGTRQVKKFCVANDDAKELLKAAILNLGISARAYDRILKVARTIADLADSDIIRAEHISEAIQYRSFDRGLWR</sequence>
<dbReference type="EMBL" id="QZKI01000138">
    <property type="protein sequence ID" value="RJP64493.1"/>
    <property type="molecule type" value="Genomic_DNA"/>
</dbReference>
<evidence type="ECO:0000259" key="1">
    <source>
        <dbReference type="Pfam" id="PF01078"/>
    </source>
</evidence>
<accession>A0A419ENS3</accession>
<evidence type="ECO:0000313" key="3">
    <source>
        <dbReference type="EMBL" id="RJP64493.1"/>
    </source>
</evidence>
<feature type="domain" description="Magnesium chelatase ChlI-like catalytic" evidence="1">
    <location>
        <begin position="1"/>
        <end position="48"/>
    </location>
</feature>
<keyword evidence="3" id="KW-0067">ATP-binding</keyword>
<dbReference type="PANTHER" id="PTHR32039">
    <property type="entry name" value="MAGNESIUM-CHELATASE SUBUNIT CHLI"/>
    <property type="match status" value="1"/>
</dbReference>
<gene>
    <name evidence="3" type="ORF">C4532_19090</name>
</gene>
<reference evidence="3 4" key="1">
    <citation type="journal article" date="2017" name="ISME J.">
        <title>Energy and carbon metabolisms in a deep terrestrial subsurface fluid microbial community.</title>
        <authorList>
            <person name="Momper L."/>
            <person name="Jungbluth S.P."/>
            <person name="Lee M.D."/>
            <person name="Amend J.P."/>
        </authorList>
    </citation>
    <scope>NUCLEOTIDE SEQUENCE [LARGE SCALE GENOMIC DNA]</scope>
    <source>
        <strain evidence="3">SURF_17</strain>
    </source>
</reference>
<comment type="caution">
    <text evidence="3">The sequence shown here is derived from an EMBL/GenBank/DDBJ whole genome shotgun (WGS) entry which is preliminary data.</text>
</comment>
<dbReference type="InterPro" id="IPR025158">
    <property type="entry name" value="Mg_chelat-rel_C"/>
</dbReference>
<organism evidence="3 4">
    <name type="scientific">Candidatus Abyssobacteria bacterium SURF_17</name>
    <dbReference type="NCBI Taxonomy" id="2093361"/>
    <lineage>
        <taxon>Bacteria</taxon>
        <taxon>Pseudomonadati</taxon>
        <taxon>Candidatus Hydrogenedentota</taxon>
        <taxon>Candidatus Abyssobacteria</taxon>
    </lineage>
</organism>
<dbReference type="InterPro" id="IPR000523">
    <property type="entry name" value="Mg_chelatse_chII-like_cat_dom"/>
</dbReference>
<keyword evidence="3" id="KW-0547">Nucleotide-binding</keyword>
<feature type="domain" description="Mg chelatase-related protein C-terminal" evidence="2">
    <location>
        <begin position="56"/>
        <end position="152"/>
    </location>
</feature>
<dbReference type="AlphaFoldDB" id="A0A419ENS3"/>
<dbReference type="Pfam" id="PF13335">
    <property type="entry name" value="Mg_chelatase_C"/>
    <property type="match status" value="1"/>
</dbReference>
<dbReference type="Pfam" id="PF01078">
    <property type="entry name" value="Mg_chelatase"/>
    <property type="match status" value="1"/>
</dbReference>
<dbReference type="SUPFAM" id="SSF52540">
    <property type="entry name" value="P-loop containing nucleoside triphosphate hydrolases"/>
    <property type="match status" value="1"/>
</dbReference>
<dbReference type="InterPro" id="IPR027417">
    <property type="entry name" value="P-loop_NTPase"/>
</dbReference>
<feature type="non-terminal residue" evidence="3">
    <location>
        <position position="1"/>
    </location>
</feature>
<dbReference type="GO" id="GO:0005524">
    <property type="term" value="F:ATP binding"/>
    <property type="evidence" value="ECO:0007669"/>
    <property type="project" value="UniProtKB-KW"/>
</dbReference>
<name>A0A419ENS3_9BACT</name>
<evidence type="ECO:0000313" key="4">
    <source>
        <dbReference type="Proteomes" id="UP000285961"/>
    </source>
</evidence>
<proteinExistence type="predicted"/>
<evidence type="ECO:0000259" key="2">
    <source>
        <dbReference type="Pfam" id="PF13335"/>
    </source>
</evidence>